<keyword evidence="5 10" id="KW-0460">Magnesium</keyword>
<evidence type="ECO:0000256" key="1">
    <source>
        <dbReference type="ARBA" id="ARBA00003814"/>
    </source>
</evidence>
<reference evidence="15 16" key="1">
    <citation type="submission" date="2011-06" db="EMBL/GenBank/DDBJ databases">
        <title>The complete genome of Spirochaeta thermophila DSM 6578.</title>
        <authorList>
            <consortium name="US DOE Joint Genome Institute (JGI-PGF)"/>
            <person name="Lucas S."/>
            <person name="Lapidus A."/>
            <person name="Bruce D."/>
            <person name="Goodwin L."/>
            <person name="Pitluck S."/>
            <person name="Peters L."/>
            <person name="Kyrpides N."/>
            <person name="Mavromatis K."/>
            <person name="Ivanova N."/>
            <person name="Mikailova N."/>
            <person name="Pagani I."/>
            <person name="Chertkov O."/>
            <person name="Detter J.C."/>
            <person name="Tapia R."/>
            <person name="Han C."/>
            <person name="Land M."/>
            <person name="Hauser L."/>
            <person name="Markowitz V."/>
            <person name="Cheng J.-F."/>
            <person name="Hugenholtz P."/>
            <person name="Woyke T."/>
            <person name="Wu D."/>
            <person name="Spring S."/>
            <person name="Merkhoffer B."/>
            <person name="Schneider S."/>
            <person name="Klenk H.-P."/>
            <person name="Eisen J.A."/>
        </authorList>
    </citation>
    <scope>NUCLEOTIDE SEQUENCE [LARGE SCALE GENOMIC DNA]</scope>
    <source>
        <strain evidence="16">ATCC 700085 / DSM 6578 / Z-1203</strain>
    </source>
</reference>
<dbReference type="GO" id="GO:0000287">
    <property type="term" value="F:magnesium ion binding"/>
    <property type="evidence" value="ECO:0007669"/>
    <property type="project" value="UniProtKB-UniRule"/>
</dbReference>
<evidence type="ECO:0000256" key="10">
    <source>
        <dbReference type="HAMAP-Rule" id="MF_00097"/>
    </source>
</evidence>
<dbReference type="FunFam" id="3.20.20.70:FF:000096">
    <property type="entry name" value="Thiamine-phosphate synthase"/>
    <property type="match status" value="1"/>
</dbReference>
<keyword evidence="3 10" id="KW-0808">Transferase</keyword>
<comment type="catalytic activity">
    <reaction evidence="8 10 11">
        <text>2-(2-carboxy-4-methylthiazol-5-yl)ethyl phosphate + 4-amino-2-methyl-5-(diphosphooxymethyl)pyrimidine + 2 H(+) = thiamine phosphate + CO2 + diphosphate</text>
        <dbReference type="Rhea" id="RHEA:47848"/>
        <dbReference type="ChEBI" id="CHEBI:15378"/>
        <dbReference type="ChEBI" id="CHEBI:16526"/>
        <dbReference type="ChEBI" id="CHEBI:33019"/>
        <dbReference type="ChEBI" id="CHEBI:37575"/>
        <dbReference type="ChEBI" id="CHEBI:57841"/>
        <dbReference type="ChEBI" id="CHEBI:62890"/>
        <dbReference type="EC" id="2.5.1.3"/>
    </reaction>
</comment>
<dbReference type="NCBIfam" id="TIGR00693">
    <property type="entry name" value="thiE"/>
    <property type="match status" value="1"/>
</dbReference>
<dbReference type="Pfam" id="PF02581">
    <property type="entry name" value="TMP-TENI"/>
    <property type="match status" value="1"/>
</dbReference>
<comment type="catalytic activity">
    <reaction evidence="7 10 11">
        <text>4-methyl-5-(2-phosphooxyethyl)-thiazole + 4-amino-2-methyl-5-(diphosphooxymethyl)pyrimidine + H(+) = thiamine phosphate + diphosphate</text>
        <dbReference type="Rhea" id="RHEA:22328"/>
        <dbReference type="ChEBI" id="CHEBI:15378"/>
        <dbReference type="ChEBI" id="CHEBI:33019"/>
        <dbReference type="ChEBI" id="CHEBI:37575"/>
        <dbReference type="ChEBI" id="CHEBI:57841"/>
        <dbReference type="ChEBI" id="CHEBI:58296"/>
        <dbReference type="EC" id="2.5.1.3"/>
    </reaction>
</comment>
<dbReference type="InterPro" id="IPR034291">
    <property type="entry name" value="TMP_synthase"/>
</dbReference>
<evidence type="ECO:0000256" key="8">
    <source>
        <dbReference type="ARBA" id="ARBA00047851"/>
    </source>
</evidence>
<dbReference type="GO" id="GO:0009229">
    <property type="term" value="P:thiamine diphosphate biosynthetic process"/>
    <property type="evidence" value="ECO:0007669"/>
    <property type="project" value="UniProtKB-UniRule"/>
</dbReference>
<gene>
    <name evidence="10" type="primary">thiE</name>
    <name evidence="15" type="ordered locus">Spith_0132</name>
</gene>
<keyword evidence="16" id="KW-1185">Reference proteome</keyword>
<dbReference type="PIRSF" id="PIRSF000512">
    <property type="entry name" value="TMP_PPase_Cyanobac_prd"/>
    <property type="match status" value="1"/>
</dbReference>
<comment type="function">
    <text evidence="1 10">Condenses 4-methyl-5-(beta-hydroxyethyl)thiazole monophosphate (THZ-P) and 2-methyl-4-amino-5-hydroxymethyl pyrimidine pyrophosphate (HMP-PP) to form thiamine monophosphate (TMP).</text>
</comment>
<dbReference type="GO" id="GO:0005737">
    <property type="term" value="C:cytoplasm"/>
    <property type="evidence" value="ECO:0007669"/>
    <property type="project" value="TreeGrafter"/>
</dbReference>
<evidence type="ECO:0000256" key="11">
    <source>
        <dbReference type="RuleBase" id="RU003826"/>
    </source>
</evidence>
<keyword evidence="6 10" id="KW-0784">Thiamine biosynthesis</keyword>
<name>G0GC55_WINT7</name>
<evidence type="ECO:0000256" key="9">
    <source>
        <dbReference type="ARBA" id="ARBA00047883"/>
    </source>
</evidence>
<evidence type="ECO:0000259" key="14">
    <source>
        <dbReference type="Pfam" id="PF17792"/>
    </source>
</evidence>
<evidence type="ECO:0000256" key="6">
    <source>
        <dbReference type="ARBA" id="ARBA00022977"/>
    </source>
</evidence>
<dbReference type="Proteomes" id="UP000007254">
    <property type="component" value="Chromosome"/>
</dbReference>
<proteinExistence type="inferred from homology"/>
<dbReference type="CDD" id="cd00564">
    <property type="entry name" value="TMP_TenI"/>
    <property type="match status" value="1"/>
</dbReference>
<feature type="binding site" evidence="10">
    <location>
        <begin position="176"/>
        <end position="180"/>
    </location>
    <ligand>
        <name>4-amino-2-methyl-5-(diphosphooxymethyl)pyrimidine</name>
        <dbReference type="ChEBI" id="CHEBI:57841"/>
    </ligand>
</feature>
<comment type="cofactor">
    <cofactor evidence="10">
        <name>Mg(2+)</name>
        <dbReference type="ChEBI" id="CHEBI:18420"/>
    </cofactor>
    <text evidence="10">Binds 1 Mg(2+) ion per subunit.</text>
</comment>
<dbReference type="InterPro" id="IPR022998">
    <property type="entry name" value="ThiamineP_synth_TenI"/>
</dbReference>
<evidence type="ECO:0000256" key="5">
    <source>
        <dbReference type="ARBA" id="ARBA00022842"/>
    </source>
</evidence>
<evidence type="ECO:0000256" key="12">
    <source>
        <dbReference type="RuleBase" id="RU004253"/>
    </source>
</evidence>
<dbReference type="HAMAP" id="MF_00097">
    <property type="entry name" value="TMP_synthase"/>
    <property type="match status" value="1"/>
</dbReference>
<dbReference type="RefSeq" id="WP_014623825.1">
    <property type="nucleotide sequence ID" value="NC_017583.1"/>
</dbReference>
<feature type="domain" description="ThiD2" evidence="14">
    <location>
        <begin position="6"/>
        <end position="126"/>
    </location>
</feature>
<evidence type="ECO:0000256" key="4">
    <source>
        <dbReference type="ARBA" id="ARBA00022723"/>
    </source>
</evidence>
<feature type="binding site" evidence="10">
    <location>
        <position position="277"/>
    </location>
    <ligand>
        <name>4-amino-2-methyl-5-(diphosphooxymethyl)pyrimidine</name>
        <dbReference type="ChEBI" id="CHEBI:57841"/>
    </ligand>
</feature>
<protein>
    <recommendedName>
        <fullName evidence="10">Thiamine-phosphate synthase</fullName>
        <shortName evidence="10">TP synthase</shortName>
        <shortName evidence="10">TPS</shortName>
        <ecNumber evidence="10">2.5.1.3</ecNumber>
    </recommendedName>
    <alternativeName>
        <fullName evidence="10">Thiamine-phosphate pyrophosphorylase</fullName>
        <shortName evidence="10">TMP pyrophosphorylase</shortName>
        <shortName evidence="10">TMP-PPase</shortName>
    </alternativeName>
</protein>
<feature type="binding site" evidence="10">
    <location>
        <position position="228"/>
    </location>
    <ligand>
        <name>Mg(2+)</name>
        <dbReference type="ChEBI" id="CHEBI:18420"/>
    </ligand>
</feature>
<dbReference type="InterPro" id="IPR013785">
    <property type="entry name" value="Aldolase_TIM"/>
</dbReference>
<feature type="binding site" evidence="10">
    <location>
        <position position="209"/>
    </location>
    <ligand>
        <name>Mg(2+)</name>
        <dbReference type="ChEBI" id="CHEBI:18420"/>
    </ligand>
</feature>
<feature type="binding site" evidence="10">
    <location>
        <position position="208"/>
    </location>
    <ligand>
        <name>4-amino-2-methyl-5-(diphosphooxymethyl)pyrimidine</name>
        <dbReference type="ChEBI" id="CHEBI:57841"/>
    </ligand>
</feature>
<dbReference type="SUPFAM" id="SSF51391">
    <property type="entry name" value="Thiamin phosphate synthase"/>
    <property type="match status" value="1"/>
</dbReference>
<dbReference type="InterPro" id="IPR036206">
    <property type="entry name" value="ThiamineP_synth_sf"/>
</dbReference>
<comment type="similarity">
    <text evidence="10 11">Belongs to the thiamine-phosphate synthase family.</text>
</comment>
<dbReference type="HOGENOM" id="CLU_064900_0_0_12"/>
<feature type="domain" description="Thiamine phosphate synthase/TenI" evidence="13">
    <location>
        <begin position="146"/>
        <end position="328"/>
    </location>
</feature>
<sequence>MRGLYRMLDANWNRAAEGLRVLEDVARFVWNDGPLAERLKGMRHRVRGVLREREGLMAGARDVEGDVGKGMGVRGDGREGLEGLVRGNCARVEEALRSMEEALRSMGLERKAGVCEEVRYGVYEVEGRLAGWLRRVRVARAFDGGVYAITAEEYSRGRGNLRVMREALEGGARIVQYREKEKSYRAMYEEARAIRELCREYGALFVVNDHVELALMVEADGVHVGQDDWPVEEVRRVVGPGMVVGLSTHGPAQAQEAVERGVVDYIGVGPVFPTSTKKDVCAPVGLEYVAYASREVRIPWVAIGGIKEHNLDAVCELGARCVAMVTEIVGAEDVRGKVRRVRERVEGWRERGPEPRWVKEWEAVLARQEAPTDQTRPTGEEEP</sequence>
<dbReference type="GO" id="GO:0009228">
    <property type="term" value="P:thiamine biosynthetic process"/>
    <property type="evidence" value="ECO:0007669"/>
    <property type="project" value="UniProtKB-KW"/>
</dbReference>
<dbReference type="KEGG" id="stq:Spith_0132"/>
<organism evidence="15 16">
    <name type="scientific">Winmispira thermophila (strain ATCC 700085 / DSM 6578 / Z-1203)</name>
    <name type="common">Spirochaeta thermophila</name>
    <dbReference type="NCBI Taxonomy" id="869211"/>
    <lineage>
        <taxon>Bacteria</taxon>
        <taxon>Pseudomonadati</taxon>
        <taxon>Spirochaetota</taxon>
        <taxon>Spirochaetia</taxon>
        <taxon>Winmispirales</taxon>
        <taxon>Winmispiraceae</taxon>
        <taxon>Winmispira</taxon>
    </lineage>
</organism>
<evidence type="ECO:0000256" key="3">
    <source>
        <dbReference type="ARBA" id="ARBA00022679"/>
    </source>
</evidence>
<feature type="binding site" evidence="10">
    <location>
        <position position="305"/>
    </location>
    <ligand>
        <name>2-[(2R,5Z)-2-carboxy-4-methylthiazol-5(2H)-ylidene]ethyl phosphate</name>
        <dbReference type="ChEBI" id="CHEBI:62899"/>
    </ligand>
</feature>
<dbReference type="PANTHER" id="PTHR20857">
    <property type="entry name" value="THIAMINE-PHOSPHATE PYROPHOSPHORYLASE"/>
    <property type="match status" value="1"/>
</dbReference>
<evidence type="ECO:0000313" key="15">
    <source>
        <dbReference type="EMBL" id="AEJ60419.1"/>
    </source>
</evidence>
<dbReference type="Gene3D" id="3.20.20.70">
    <property type="entry name" value="Aldolase class I"/>
    <property type="match status" value="1"/>
</dbReference>
<evidence type="ECO:0000313" key="16">
    <source>
        <dbReference type="Proteomes" id="UP000007254"/>
    </source>
</evidence>
<dbReference type="InterPro" id="IPR041397">
    <property type="entry name" value="ThiD2"/>
</dbReference>
<comment type="catalytic activity">
    <reaction evidence="9 10 11">
        <text>2-[(2R,5Z)-2-carboxy-4-methylthiazol-5(2H)-ylidene]ethyl phosphate + 4-amino-2-methyl-5-(diphosphooxymethyl)pyrimidine + 2 H(+) = thiamine phosphate + CO2 + diphosphate</text>
        <dbReference type="Rhea" id="RHEA:47844"/>
        <dbReference type="ChEBI" id="CHEBI:15378"/>
        <dbReference type="ChEBI" id="CHEBI:16526"/>
        <dbReference type="ChEBI" id="CHEBI:33019"/>
        <dbReference type="ChEBI" id="CHEBI:37575"/>
        <dbReference type="ChEBI" id="CHEBI:57841"/>
        <dbReference type="ChEBI" id="CHEBI:62899"/>
        <dbReference type="EC" id="2.5.1.3"/>
    </reaction>
</comment>
<evidence type="ECO:0000256" key="2">
    <source>
        <dbReference type="ARBA" id="ARBA00005165"/>
    </source>
</evidence>
<dbReference type="EC" id="2.5.1.3" evidence="10"/>
<dbReference type="AlphaFoldDB" id="G0GC55"/>
<dbReference type="GO" id="GO:0004789">
    <property type="term" value="F:thiamine-phosphate diphosphorylase activity"/>
    <property type="evidence" value="ECO:0007669"/>
    <property type="project" value="UniProtKB-UniRule"/>
</dbReference>
<feature type="binding site" evidence="10">
    <location>
        <begin position="325"/>
        <end position="326"/>
    </location>
    <ligand>
        <name>2-[(2R,5Z)-2-carboxy-4-methylthiazol-5(2H)-ylidene]ethyl phosphate</name>
        <dbReference type="ChEBI" id="CHEBI:62899"/>
    </ligand>
</feature>
<evidence type="ECO:0000256" key="7">
    <source>
        <dbReference type="ARBA" id="ARBA00047334"/>
    </source>
</evidence>
<keyword evidence="4 10" id="KW-0479">Metal-binding</keyword>
<dbReference type="STRING" id="869211.Spith_0132"/>
<comment type="pathway">
    <text evidence="2 10 12">Cofactor biosynthesis; thiamine diphosphate biosynthesis; thiamine phosphate from 4-amino-2-methyl-5-diphosphomethylpyrimidine and 4-methyl-5-(2-phosphoethyl)-thiazole: step 1/1.</text>
</comment>
<dbReference type="EMBL" id="CP002903">
    <property type="protein sequence ID" value="AEJ60419.1"/>
    <property type="molecule type" value="Genomic_DNA"/>
</dbReference>
<dbReference type="PANTHER" id="PTHR20857:SF15">
    <property type="entry name" value="THIAMINE-PHOSPHATE SYNTHASE"/>
    <property type="match status" value="1"/>
</dbReference>
<feature type="binding site" evidence="10">
    <location>
        <position position="247"/>
    </location>
    <ligand>
        <name>4-amino-2-methyl-5-(diphosphooxymethyl)pyrimidine</name>
        <dbReference type="ChEBI" id="CHEBI:57841"/>
    </ligand>
</feature>
<evidence type="ECO:0000259" key="13">
    <source>
        <dbReference type="Pfam" id="PF02581"/>
    </source>
</evidence>
<feature type="binding site" evidence="10">
    <location>
        <begin position="274"/>
        <end position="276"/>
    </location>
    <ligand>
        <name>2-[(2R,5Z)-2-carboxy-4-methylthiazol-5(2H)-ylidene]ethyl phosphate</name>
        <dbReference type="ChEBI" id="CHEBI:62899"/>
    </ligand>
</feature>
<accession>G0GC55</accession>
<dbReference type="OrthoDB" id="9812206at2"/>
<dbReference type="InterPro" id="IPR016229">
    <property type="entry name" value="TMP_synthase_cyanobac_bac"/>
</dbReference>
<dbReference type="UniPathway" id="UPA00060">
    <property type="reaction ID" value="UER00141"/>
</dbReference>
<dbReference type="Pfam" id="PF17792">
    <property type="entry name" value="ThiD2"/>
    <property type="match status" value="1"/>
</dbReference>